<sequence length="62" mass="6732">MNHAKFLGAVALLAFSAGASAENYGLDMGHSRIWFDVNHQGYSTMVGRFSEFGGTIDYDADN</sequence>
<accession>A0A381WZI3</accession>
<dbReference type="AlphaFoldDB" id="A0A381WZI3"/>
<protein>
    <recommendedName>
        <fullName evidence="1">Lipid/polyisoprenoid-binding YceI-like domain-containing protein</fullName>
    </recommendedName>
</protein>
<dbReference type="SUPFAM" id="SSF101874">
    <property type="entry name" value="YceI-like"/>
    <property type="match status" value="1"/>
</dbReference>
<reference evidence="2" key="1">
    <citation type="submission" date="2018-05" db="EMBL/GenBank/DDBJ databases">
        <authorList>
            <person name="Lanie J.A."/>
            <person name="Ng W.-L."/>
            <person name="Kazmierczak K.M."/>
            <person name="Andrzejewski T.M."/>
            <person name="Davidsen T.M."/>
            <person name="Wayne K.J."/>
            <person name="Tettelin H."/>
            <person name="Glass J.I."/>
            <person name="Rusch D."/>
            <person name="Podicherti R."/>
            <person name="Tsui H.-C.T."/>
            <person name="Winkler M.E."/>
        </authorList>
    </citation>
    <scope>NUCLEOTIDE SEQUENCE</scope>
</reference>
<dbReference type="EMBL" id="UINC01013352">
    <property type="protein sequence ID" value="SVA57752.1"/>
    <property type="molecule type" value="Genomic_DNA"/>
</dbReference>
<name>A0A381WZI3_9ZZZZ</name>
<dbReference type="InterPro" id="IPR007372">
    <property type="entry name" value="Lipid/polyisoprenoid-bd_YceI"/>
</dbReference>
<feature type="non-terminal residue" evidence="2">
    <location>
        <position position="62"/>
    </location>
</feature>
<evidence type="ECO:0000313" key="2">
    <source>
        <dbReference type="EMBL" id="SVA57752.1"/>
    </source>
</evidence>
<proteinExistence type="predicted"/>
<dbReference type="Gene3D" id="2.40.128.110">
    <property type="entry name" value="Lipid/polyisoprenoid-binding, YceI-like"/>
    <property type="match status" value="1"/>
</dbReference>
<gene>
    <name evidence="2" type="ORF">METZ01_LOCUS110606</name>
</gene>
<evidence type="ECO:0000259" key="1">
    <source>
        <dbReference type="Pfam" id="PF04264"/>
    </source>
</evidence>
<dbReference type="Pfam" id="PF04264">
    <property type="entry name" value="YceI"/>
    <property type="match status" value="1"/>
</dbReference>
<dbReference type="InterPro" id="IPR036761">
    <property type="entry name" value="TTHA0802/YceI-like_sf"/>
</dbReference>
<organism evidence="2">
    <name type="scientific">marine metagenome</name>
    <dbReference type="NCBI Taxonomy" id="408172"/>
    <lineage>
        <taxon>unclassified sequences</taxon>
        <taxon>metagenomes</taxon>
        <taxon>ecological metagenomes</taxon>
    </lineage>
</organism>
<feature type="domain" description="Lipid/polyisoprenoid-binding YceI-like" evidence="1">
    <location>
        <begin position="24"/>
        <end position="61"/>
    </location>
</feature>